<name>A0A9X3YIM1_9GAMM</name>
<dbReference type="InterPro" id="IPR014729">
    <property type="entry name" value="Rossmann-like_a/b/a_fold"/>
</dbReference>
<dbReference type="Proteomes" id="UP001139971">
    <property type="component" value="Unassembled WGS sequence"/>
</dbReference>
<proteinExistence type="inferred from homology"/>
<comment type="similarity">
    <text evidence="1">Belongs to the universal stress protein A family.</text>
</comment>
<dbReference type="RefSeq" id="WP_263545869.1">
    <property type="nucleotide sequence ID" value="NZ_JAOVZO020000003.1"/>
</dbReference>
<reference evidence="3" key="1">
    <citation type="submission" date="2023-02" db="EMBL/GenBank/DDBJ databases">
        <title>Tahibacter soli sp. nov. isolated from soil.</title>
        <authorList>
            <person name="Baek J.H."/>
            <person name="Lee J.K."/>
            <person name="Choi D.G."/>
            <person name="Jeon C.O."/>
        </authorList>
    </citation>
    <scope>NUCLEOTIDE SEQUENCE</scope>
    <source>
        <strain evidence="3">BL</strain>
    </source>
</reference>
<protein>
    <submittedName>
        <fullName evidence="3">Universal stress protein</fullName>
    </submittedName>
</protein>
<dbReference type="SUPFAM" id="SSF52402">
    <property type="entry name" value="Adenine nucleotide alpha hydrolases-like"/>
    <property type="match status" value="1"/>
</dbReference>
<sequence>MKILLAVDGSPHSRLAAQYVASHLSVFRDGASATLVNVDPPLMARVASALGRDDVERYHAENAQAAFGEARAILADSTLAVDEIAVVGDPGDVIARTAERGGYDLVVMGSHGLGAFRNLLLGSVVTKVLGGCKVPVLVVR</sequence>
<dbReference type="Gene3D" id="3.40.50.620">
    <property type="entry name" value="HUPs"/>
    <property type="match status" value="1"/>
</dbReference>
<keyword evidence="4" id="KW-1185">Reference proteome</keyword>
<dbReference type="InterPro" id="IPR006015">
    <property type="entry name" value="Universal_stress_UspA"/>
</dbReference>
<evidence type="ECO:0000256" key="1">
    <source>
        <dbReference type="ARBA" id="ARBA00008791"/>
    </source>
</evidence>
<dbReference type="PANTHER" id="PTHR31964">
    <property type="entry name" value="ADENINE NUCLEOTIDE ALPHA HYDROLASES-LIKE SUPERFAMILY PROTEIN"/>
    <property type="match status" value="1"/>
</dbReference>
<dbReference type="PANTHER" id="PTHR31964:SF113">
    <property type="entry name" value="USPA DOMAIN-CONTAINING PROTEIN"/>
    <property type="match status" value="1"/>
</dbReference>
<gene>
    <name evidence="3" type="ORF">OD750_002680</name>
</gene>
<feature type="domain" description="UspA" evidence="2">
    <location>
        <begin position="2"/>
        <end position="140"/>
    </location>
</feature>
<dbReference type="EMBL" id="JAOVZO020000003">
    <property type="protein sequence ID" value="MDC8011448.1"/>
    <property type="molecule type" value="Genomic_DNA"/>
</dbReference>
<dbReference type="CDD" id="cd00293">
    <property type="entry name" value="USP-like"/>
    <property type="match status" value="1"/>
</dbReference>
<dbReference type="AlphaFoldDB" id="A0A9X3YIM1"/>
<comment type="caution">
    <text evidence="3">The sequence shown here is derived from an EMBL/GenBank/DDBJ whole genome shotgun (WGS) entry which is preliminary data.</text>
</comment>
<evidence type="ECO:0000313" key="4">
    <source>
        <dbReference type="Proteomes" id="UP001139971"/>
    </source>
</evidence>
<accession>A0A9X3YIM1</accession>
<dbReference type="Pfam" id="PF00582">
    <property type="entry name" value="Usp"/>
    <property type="match status" value="1"/>
</dbReference>
<evidence type="ECO:0000259" key="2">
    <source>
        <dbReference type="Pfam" id="PF00582"/>
    </source>
</evidence>
<evidence type="ECO:0000313" key="3">
    <source>
        <dbReference type="EMBL" id="MDC8011448.1"/>
    </source>
</evidence>
<organism evidence="3 4">
    <name type="scientific">Tahibacter soli</name>
    <dbReference type="NCBI Taxonomy" id="2983605"/>
    <lineage>
        <taxon>Bacteria</taxon>
        <taxon>Pseudomonadati</taxon>
        <taxon>Pseudomonadota</taxon>
        <taxon>Gammaproteobacteria</taxon>
        <taxon>Lysobacterales</taxon>
        <taxon>Rhodanobacteraceae</taxon>
        <taxon>Tahibacter</taxon>
    </lineage>
</organism>
<dbReference type="InterPro" id="IPR006016">
    <property type="entry name" value="UspA"/>
</dbReference>
<dbReference type="PRINTS" id="PR01438">
    <property type="entry name" value="UNVRSLSTRESS"/>
</dbReference>